<dbReference type="InterPro" id="IPR052939">
    <property type="entry name" value="23S_rRNA_MeTrnsfrase_RlmA"/>
</dbReference>
<evidence type="ECO:0000259" key="3">
    <source>
        <dbReference type="Pfam" id="PF13847"/>
    </source>
</evidence>
<dbReference type="PANTHER" id="PTHR43460">
    <property type="entry name" value="METHYLTRANSFERASE"/>
    <property type="match status" value="1"/>
</dbReference>
<feature type="binding site" evidence="1">
    <location>
        <position position="5"/>
    </location>
    <ligand>
        <name>Zn(2+)</name>
        <dbReference type="ChEBI" id="CHEBI:29105"/>
    </ligand>
</feature>
<evidence type="ECO:0000313" key="5">
    <source>
        <dbReference type="EMBL" id="QGU87759.1"/>
    </source>
</evidence>
<feature type="binding site" evidence="2">
    <location>
        <position position="186"/>
    </location>
    <ligand>
        <name>S-adenosyl-L-methionine</name>
        <dbReference type="ChEBI" id="CHEBI:59789"/>
    </ligand>
</feature>
<keyword evidence="5" id="KW-0489">Methyltransferase</keyword>
<dbReference type="KEGG" id="erwi:GN242_11240"/>
<dbReference type="InterPro" id="IPR029063">
    <property type="entry name" value="SAM-dependent_MTases_sf"/>
</dbReference>
<feature type="domain" description="23S rRNA (guanine(745)-N(1))-methyltransferase N-terminal" evidence="4">
    <location>
        <begin position="3"/>
        <end position="46"/>
    </location>
</feature>
<dbReference type="AlphaFoldDB" id="A0A6I6ERL2"/>
<dbReference type="Proteomes" id="UP000424752">
    <property type="component" value="Chromosome"/>
</dbReference>
<dbReference type="InterPro" id="IPR048647">
    <property type="entry name" value="RlmA_N"/>
</dbReference>
<evidence type="ECO:0000259" key="4">
    <source>
        <dbReference type="Pfam" id="PF21302"/>
    </source>
</evidence>
<reference evidence="5 6" key="1">
    <citation type="submission" date="2019-12" db="EMBL/GenBank/DDBJ databases">
        <title>Erwinia sp. nov., isolated from droppings of birds in the Qinghai-Tiebt plateau of China.</title>
        <authorList>
            <person name="Ge Y."/>
        </authorList>
    </citation>
    <scope>NUCLEOTIDE SEQUENCE [LARGE SCALE GENOMIC DNA]</scope>
    <source>
        <strain evidence="5 6">J780</strain>
    </source>
</reference>
<protein>
    <submittedName>
        <fullName evidence="5">23S rRNA (Guanine(745)-N(1))-methyltransferase</fullName>
        <ecNumber evidence="5">2.1.1.187</ecNumber>
    </submittedName>
</protein>
<feature type="binding site" evidence="1">
    <location>
        <position position="25"/>
    </location>
    <ligand>
        <name>Zn(2+)</name>
        <dbReference type="ChEBI" id="CHEBI:29105"/>
    </ligand>
</feature>
<dbReference type="Pfam" id="PF21302">
    <property type="entry name" value="Zn_ribbon_RlmA"/>
    <property type="match status" value="1"/>
</dbReference>
<evidence type="ECO:0000256" key="2">
    <source>
        <dbReference type="PIRSR" id="PIRSR018249-2"/>
    </source>
</evidence>
<feature type="binding site" evidence="1">
    <location>
        <position position="8"/>
    </location>
    <ligand>
        <name>Zn(2+)</name>
        <dbReference type="ChEBI" id="CHEBI:29105"/>
    </ligand>
</feature>
<feature type="domain" description="Methyltransferase" evidence="3">
    <location>
        <begin position="87"/>
        <end position="199"/>
    </location>
</feature>
<dbReference type="FunFam" id="3.40.50.150:FF:000163">
    <property type="entry name" value="23S rRNA methyltransferase A"/>
    <property type="match status" value="1"/>
</dbReference>
<dbReference type="Pfam" id="PF13847">
    <property type="entry name" value="Methyltransf_31"/>
    <property type="match status" value="1"/>
</dbReference>
<organism evidence="5 6">
    <name type="scientific">Erwinia sorbitola</name>
    <dbReference type="NCBI Taxonomy" id="2681984"/>
    <lineage>
        <taxon>Bacteria</taxon>
        <taxon>Pseudomonadati</taxon>
        <taxon>Pseudomonadota</taxon>
        <taxon>Gammaproteobacteria</taxon>
        <taxon>Enterobacterales</taxon>
        <taxon>Erwiniaceae</taxon>
        <taxon>Erwinia</taxon>
    </lineage>
</organism>
<dbReference type="InterPro" id="IPR025714">
    <property type="entry name" value="Methyltranfer_dom"/>
</dbReference>
<accession>A0A6I6ERL2</accession>
<feature type="binding site" evidence="2">
    <location>
        <position position="67"/>
    </location>
    <ligand>
        <name>S-adenosyl-L-methionine</name>
        <dbReference type="ChEBI" id="CHEBI:59789"/>
    </ligand>
</feature>
<dbReference type="EMBL" id="CP046509">
    <property type="protein sequence ID" value="QGU87759.1"/>
    <property type="molecule type" value="Genomic_DNA"/>
</dbReference>
<keyword evidence="1" id="KW-0862">Zinc</keyword>
<keyword evidence="5" id="KW-0808">Transferase</keyword>
<dbReference type="NCBIfam" id="NF008300">
    <property type="entry name" value="PRK11088.1"/>
    <property type="match status" value="1"/>
</dbReference>
<dbReference type="SUPFAM" id="SSF53335">
    <property type="entry name" value="S-adenosyl-L-methionine-dependent methyltransferases"/>
    <property type="match status" value="1"/>
</dbReference>
<keyword evidence="2" id="KW-0949">S-adenosyl-L-methionine</keyword>
<keyword evidence="1" id="KW-0479">Metal-binding</keyword>
<gene>
    <name evidence="5" type="primary">rlmA</name>
    <name evidence="5" type="ORF">GN242_11240</name>
</gene>
<sequence>MSYQCPLCQQPLVLNQRVYSCENQHQFDQAKEGYVNLLPVQHKRSRQPGDSADMMQARRNFLDAGHYQPLQQQVCDLLMRVLPAPPVSVLDIGCGEGYYTHEVARRLEEQGEAIVYGLDVAKIAIRAGAKRYRNVEFCVASSHRLPFSDNQFDAVLRIYAPCKAEELARVVKPQGYVLTVTPGPRHLMQFKALIYQDVQLHDTTPEQMPGFTLMEEQQLSYPMTLNSEESAALLQMTPFAWRARPEVWGILATTEQFNCETDFTLRLWQREWQRESESAAPNEISDSQA</sequence>
<feature type="binding site" evidence="2">
    <location>
        <begin position="96"/>
        <end position="97"/>
    </location>
    <ligand>
        <name>S-adenosyl-L-methionine</name>
        <dbReference type="ChEBI" id="CHEBI:59789"/>
    </ligand>
</feature>
<dbReference type="GO" id="GO:0046872">
    <property type="term" value="F:metal ion binding"/>
    <property type="evidence" value="ECO:0007669"/>
    <property type="project" value="UniProtKB-KW"/>
</dbReference>
<dbReference type="PIRSF" id="PIRSF018249">
    <property type="entry name" value="MyrA_prd"/>
    <property type="match status" value="1"/>
</dbReference>
<evidence type="ECO:0000313" key="6">
    <source>
        <dbReference type="Proteomes" id="UP000424752"/>
    </source>
</evidence>
<dbReference type="Gene3D" id="3.40.50.150">
    <property type="entry name" value="Vaccinia Virus protein VP39"/>
    <property type="match status" value="1"/>
</dbReference>
<dbReference type="RefSeq" id="WP_156287496.1">
    <property type="nucleotide sequence ID" value="NZ_CP046509.1"/>
</dbReference>
<dbReference type="PANTHER" id="PTHR43460:SF1">
    <property type="entry name" value="METHYLTRANSFERASE TYPE 11 DOMAIN-CONTAINING PROTEIN"/>
    <property type="match status" value="1"/>
</dbReference>
<dbReference type="CDD" id="cd02440">
    <property type="entry name" value="AdoMet_MTases"/>
    <property type="match status" value="1"/>
</dbReference>
<name>A0A6I6ERL2_9GAMM</name>
<evidence type="ECO:0000256" key="1">
    <source>
        <dbReference type="PIRSR" id="PIRSR018249-1"/>
    </source>
</evidence>
<feature type="binding site" evidence="1">
    <location>
        <position position="21"/>
    </location>
    <ligand>
        <name>Zn(2+)</name>
        <dbReference type="ChEBI" id="CHEBI:29105"/>
    </ligand>
</feature>
<dbReference type="EC" id="2.1.1.187" evidence="5"/>
<proteinExistence type="predicted"/>
<dbReference type="GO" id="GO:0052911">
    <property type="term" value="F:23S rRNA (guanine(745)-N(1))-methyltransferase activity"/>
    <property type="evidence" value="ECO:0007669"/>
    <property type="project" value="UniProtKB-EC"/>
</dbReference>
<dbReference type="InterPro" id="IPR016718">
    <property type="entry name" value="rRNA_m1G-MeTrfase_A_prd"/>
</dbReference>